<feature type="domain" description="Radical SAM core" evidence="7">
    <location>
        <begin position="4"/>
        <end position="133"/>
    </location>
</feature>
<name>A0A1F8E290_9BACT</name>
<accession>A0A1F8E290</accession>
<dbReference type="EMBL" id="MGIV01000010">
    <property type="protein sequence ID" value="OGM94974.1"/>
    <property type="molecule type" value="Genomic_DNA"/>
</dbReference>
<evidence type="ECO:0000256" key="1">
    <source>
        <dbReference type="ARBA" id="ARBA00001966"/>
    </source>
</evidence>
<evidence type="ECO:0000256" key="5">
    <source>
        <dbReference type="ARBA" id="ARBA00023014"/>
    </source>
</evidence>
<dbReference type="PANTHER" id="PTHR43273:SF3">
    <property type="entry name" value="ANAEROBIC SULFATASE-MATURATING ENZYME HOMOLOG ASLB-RELATED"/>
    <property type="match status" value="1"/>
</dbReference>
<dbReference type="GO" id="GO:0016491">
    <property type="term" value="F:oxidoreductase activity"/>
    <property type="evidence" value="ECO:0007669"/>
    <property type="project" value="InterPro"/>
</dbReference>
<evidence type="ECO:0000256" key="6">
    <source>
        <dbReference type="ARBA" id="ARBA00023601"/>
    </source>
</evidence>
<evidence type="ECO:0000256" key="2">
    <source>
        <dbReference type="ARBA" id="ARBA00022691"/>
    </source>
</evidence>
<keyword evidence="4" id="KW-0408">Iron</keyword>
<dbReference type="GO" id="GO:0051536">
    <property type="term" value="F:iron-sulfur cluster binding"/>
    <property type="evidence" value="ECO:0007669"/>
    <property type="project" value="UniProtKB-KW"/>
</dbReference>
<dbReference type="InterPro" id="IPR023885">
    <property type="entry name" value="4Fe4S-binding_SPASM_dom"/>
</dbReference>
<dbReference type="SUPFAM" id="SSF102114">
    <property type="entry name" value="Radical SAM enzymes"/>
    <property type="match status" value="1"/>
</dbReference>
<dbReference type="Gene3D" id="3.20.20.70">
    <property type="entry name" value="Aldolase class I"/>
    <property type="match status" value="1"/>
</dbReference>
<keyword evidence="2" id="KW-0949">S-adenosyl-L-methionine</keyword>
<dbReference type="InterPro" id="IPR007197">
    <property type="entry name" value="rSAM"/>
</dbReference>
<evidence type="ECO:0000256" key="4">
    <source>
        <dbReference type="ARBA" id="ARBA00023004"/>
    </source>
</evidence>
<dbReference type="NCBIfam" id="TIGR04085">
    <property type="entry name" value="rSAM_more_4Fe4S"/>
    <property type="match status" value="1"/>
</dbReference>
<evidence type="ECO:0000313" key="9">
    <source>
        <dbReference type="Proteomes" id="UP000179057"/>
    </source>
</evidence>
<keyword evidence="3" id="KW-0479">Metal-binding</keyword>
<dbReference type="Proteomes" id="UP000179057">
    <property type="component" value="Unassembled WGS sequence"/>
</dbReference>
<dbReference type="GO" id="GO:0046872">
    <property type="term" value="F:metal ion binding"/>
    <property type="evidence" value="ECO:0007669"/>
    <property type="project" value="UniProtKB-KW"/>
</dbReference>
<protein>
    <recommendedName>
        <fullName evidence="7">Radical SAM core domain-containing protein</fullName>
    </recommendedName>
</protein>
<sequence length="326" mass="37460">MQPEILKAVIDFFCHDQDDVEFIWHGGEPLLAGLCFYQKAVELQYVWRQKGKRIENFIQTNATLLTTEWIRLFAGNNFLVGVSLDGPKEFHDQVRRYSDKKGSYDDVMEGINLLRNEGIFNGVICGISAINHEFPREIFNFFLEKGMKKLKFARVKDTGDCGDVSSLAISPTQYTDFMIAIFDLWLEADDQEVEIRDIQSVVDLMLGGNKRECIYTGQCGRFATIYSDGSIYGCDSFSKTDAVYFGSILDEPAIVRSNSNLRIFQETIRKRRSYCHNCNWHFICKGGCASDGYERLDSIEPLDDACKNRKRYFEHISTKIRSYGLM</sequence>
<keyword evidence="5" id="KW-0411">Iron-sulfur</keyword>
<dbReference type="PANTHER" id="PTHR43273">
    <property type="entry name" value="ANAEROBIC SULFATASE-MATURATING ENZYME HOMOLOG ASLB-RELATED"/>
    <property type="match status" value="1"/>
</dbReference>
<proteinExistence type="inferred from homology"/>
<evidence type="ECO:0000259" key="7">
    <source>
        <dbReference type="Pfam" id="PF04055"/>
    </source>
</evidence>
<dbReference type="AlphaFoldDB" id="A0A1F8E290"/>
<dbReference type="InterPro" id="IPR023867">
    <property type="entry name" value="Sulphatase_maturase_rSAM"/>
</dbReference>
<organism evidence="8 9">
    <name type="scientific">Candidatus Wolfebacteria bacterium RIFOXYD1_FULL_48_65</name>
    <dbReference type="NCBI Taxonomy" id="1802561"/>
    <lineage>
        <taxon>Bacteria</taxon>
        <taxon>Candidatus Wolfeibacteriota</taxon>
    </lineage>
</organism>
<evidence type="ECO:0000256" key="3">
    <source>
        <dbReference type="ARBA" id="ARBA00022723"/>
    </source>
</evidence>
<comment type="cofactor">
    <cofactor evidence="1">
        <name>[4Fe-4S] cluster</name>
        <dbReference type="ChEBI" id="CHEBI:49883"/>
    </cofactor>
</comment>
<gene>
    <name evidence="8" type="ORF">A2610_02270</name>
</gene>
<comment type="caution">
    <text evidence="8">The sequence shown here is derived from an EMBL/GenBank/DDBJ whole genome shotgun (WGS) entry which is preliminary data.</text>
</comment>
<comment type="similarity">
    <text evidence="6">Belongs to the radical SAM superfamily. Anaerobic sulfatase-maturating enzyme family.</text>
</comment>
<dbReference type="CDD" id="cd01335">
    <property type="entry name" value="Radical_SAM"/>
    <property type="match status" value="1"/>
</dbReference>
<evidence type="ECO:0000313" key="8">
    <source>
        <dbReference type="EMBL" id="OGM94974.1"/>
    </source>
</evidence>
<dbReference type="InterPro" id="IPR013785">
    <property type="entry name" value="Aldolase_TIM"/>
</dbReference>
<reference evidence="8 9" key="1">
    <citation type="journal article" date="2016" name="Nat. Commun.">
        <title>Thousands of microbial genomes shed light on interconnected biogeochemical processes in an aquifer system.</title>
        <authorList>
            <person name="Anantharaman K."/>
            <person name="Brown C.T."/>
            <person name="Hug L.A."/>
            <person name="Sharon I."/>
            <person name="Castelle C.J."/>
            <person name="Probst A.J."/>
            <person name="Thomas B.C."/>
            <person name="Singh A."/>
            <person name="Wilkins M.J."/>
            <person name="Karaoz U."/>
            <person name="Brodie E.L."/>
            <person name="Williams K.H."/>
            <person name="Hubbard S.S."/>
            <person name="Banfield J.F."/>
        </authorList>
    </citation>
    <scope>NUCLEOTIDE SEQUENCE [LARGE SCALE GENOMIC DNA]</scope>
</reference>
<dbReference type="InterPro" id="IPR058240">
    <property type="entry name" value="rSAM_sf"/>
</dbReference>
<dbReference type="Pfam" id="PF04055">
    <property type="entry name" value="Radical_SAM"/>
    <property type="match status" value="1"/>
</dbReference>